<evidence type="ECO:0000256" key="2">
    <source>
        <dbReference type="SAM" id="Phobius"/>
    </source>
</evidence>
<feature type="domain" description="Protein kinase" evidence="3">
    <location>
        <begin position="746"/>
        <end position="1170"/>
    </location>
</feature>
<evidence type="ECO:0000259" key="3">
    <source>
        <dbReference type="PROSITE" id="PS50011"/>
    </source>
</evidence>
<proteinExistence type="predicted"/>
<feature type="region of interest" description="Disordered" evidence="1">
    <location>
        <begin position="523"/>
        <end position="606"/>
    </location>
</feature>
<dbReference type="Gene3D" id="1.10.510.10">
    <property type="entry name" value="Transferase(Phosphotransferase) domain 1"/>
    <property type="match status" value="2"/>
</dbReference>
<feature type="compositionally biased region" description="Polar residues" evidence="1">
    <location>
        <begin position="762"/>
        <end position="783"/>
    </location>
</feature>
<keyword evidence="2" id="KW-0812">Transmembrane</keyword>
<feature type="compositionally biased region" description="Polar residues" evidence="1">
    <location>
        <begin position="571"/>
        <end position="604"/>
    </location>
</feature>
<evidence type="ECO:0000313" key="5">
    <source>
        <dbReference type="Proteomes" id="UP000075714"/>
    </source>
</evidence>
<feature type="region of interest" description="Disordered" evidence="1">
    <location>
        <begin position="380"/>
        <end position="465"/>
    </location>
</feature>
<protein>
    <recommendedName>
        <fullName evidence="3">Protein kinase domain-containing protein</fullName>
    </recommendedName>
</protein>
<dbReference type="InterPro" id="IPR008266">
    <property type="entry name" value="Tyr_kinase_AS"/>
</dbReference>
<dbReference type="Proteomes" id="UP000075714">
    <property type="component" value="Unassembled WGS sequence"/>
</dbReference>
<dbReference type="SUPFAM" id="SSF56112">
    <property type="entry name" value="Protein kinase-like (PK-like)"/>
    <property type="match status" value="1"/>
</dbReference>
<reference evidence="5" key="1">
    <citation type="journal article" date="2016" name="Nat. Commun.">
        <title>The Gonium pectorale genome demonstrates co-option of cell cycle regulation during the evolution of multicellularity.</title>
        <authorList>
            <person name="Hanschen E.R."/>
            <person name="Marriage T.N."/>
            <person name="Ferris P.J."/>
            <person name="Hamaji T."/>
            <person name="Toyoda A."/>
            <person name="Fujiyama A."/>
            <person name="Neme R."/>
            <person name="Noguchi H."/>
            <person name="Minakuchi Y."/>
            <person name="Suzuki M."/>
            <person name="Kawai-Toyooka H."/>
            <person name="Smith D.R."/>
            <person name="Sparks H."/>
            <person name="Anderson J."/>
            <person name="Bakaric R."/>
            <person name="Luria V."/>
            <person name="Karger A."/>
            <person name="Kirschner M.W."/>
            <person name="Durand P.M."/>
            <person name="Michod R.E."/>
            <person name="Nozaki H."/>
            <person name="Olson B.J."/>
        </authorList>
    </citation>
    <scope>NUCLEOTIDE SEQUENCE [LARGE SCALE GENOMIC DNA]</scope>
    <source>
        <strain evidence="5">NIES-2863</strain>
    </source>
</reference>
<dbReference type="STRING" id="33097.A0A150G726"/>
<dbReference type="Gene3D" id="3.30.200.20">
    <property type="entry name" value="Phosphorylase Kinase, domain 1"/>
    <property type="match status" value="1"/>
</dbReference>
<keyword evidence="2" id="KW-1133">Transmembrane helix</keyword>
<dbReference type="Pfam" id="PF00069">
    <property type="entry name" value="Pkinase"/>
    <property type="match status" value="1"/>
</dbReference>
<dbReference type="PROSITE" id="PS50011">
    <property type="entry name" value="PROTEIN_KINASE_DOM"/>
    <property type="match status" value="1"/>
</dbReference>
<dbReference type="AlphaFoldDB" id="A0A150G726"/>
<gene>
    <name evidence="4" type="ORF">GPECTOR_52g51</name>
</gene>
<comment type="caution">
    <text evidence="4">The sequence shown here is derived from an EMBL/GenBank/DDBJ whole genome shotgun (WGS) entry which is preliminary data.</text>
</comment>
<dbReference type="InterPro" id="IPR051681">
    <property type="entry name" value="Ser/Thr_Kinases-Pseudokinases"/>
</dbReference>
<name>A0A150G726_GONPE</name>
<dbReference type="PANTHER" id="PTHR44329">
    <property type="entry name" value="SERINE/THREONINE-PROTEIN KINASE TNNI3K-RELATED"/>
    <property type="match status" value="1"/>
</dbReference>
<feature type="compositionally biased region" description="Gly residues" evidence="1">
    <location>
        <begin position="851"/>
        <end position="865"/>
    </location>
</feature>
<dbReference type="PANTHER" id="PTHR44329:SF214">
    <property type="entry name" value="PROTEIN KINASE DOMAIN-CONTAINING PROTEIN"/>
    <property type="match status" value="1"/>
</dbReference>
<dbReference type="OrthoDB" id="548271at2759"/>
<sequence>MIHPILRTATDLASAAPSPDRRPCSELQSFTRVLCRSANWRYTTDNGLQILNGIMLYGNGSMSMSPADTTAAAAAAASLGALLTGPSPVTCPGGPQPPWTCSGTFINGTGTAGAAQLRSTVSRLINVTTDSLMISISNNLTVDAASWRPVELPPGMVLSVYGNTMSPVQIDFGGVAGAFVAASYNAAGATIRIKDVSLLGLPYSPMVTSTLDYFAAWAHPLRVSRSGGNGSATPTPQLILTGCNLVVGELEAGWLSQTLGAAAAVNALDGRPWLARLFSMPVSATVIGTSSSSGIVKVTSLDDASKVVRLTDCTIIRFSAFIGGPVSPAASGSLLSWPLGEQYVSQVLTQVSWYTSDTIMFTDVKFWGWEGEDVAITSALPQGAPTPALSYDVSYDPAGYPPPSPPSPSPPPRPSPPPSPPPPPSPSPPPQPQSPLPPSPRPPPALADAASSPPPPPQRNGDKGLGPTIGIAVGVSVGAVAAIAVVVGFVLYHRQRGSGAGGYKYGDSMDVGYGSSYGNGQGQNSGGGRFFRGWPRGASSSGYSSQPPSGPGGARAGKRLDSKESGGLRSSVPTTLTTVRATNDSSGLAATPDSVDSGNASSGQDPLERLQQEAAAAPTPAEAMAVLAAAATGSGAAAGGRAASGAVMPPPMFSAVPQLEIVVVQDEKLPGGDLGSAVGSVAAGLSASWAPRAGPLAALPGSRAPPPAAVGAGAVTAGAAAAARGAAPASDGAAAATGSASIHLGMSLLQTMDIESALQAYSSRSVEPHSDSTGPTAQLQDAKQGTWRGLRVAVKTLVVHDALLGVEGRRRQRAILEAAISTSLHHPNVVSTYAFEVKPLGVVAAPSGGKGGAGGGGNGVGGAGVEGASDGTGSALSNERSVWESAGDVYKLYIIQEYCDVGTLRDALANGVVGSVAAGGAAALCAMTLALDVACGMCHIHSKNIVHGDLSSANILLTNLKHLGPLGQAPGMPSGLAGLGAMGGPGAAGAPHNIFGALADAMATGRAGNSRSIASQVMRLRGLWRPPVIAKVADFGLSVRMGEGQTHASNKFQGTPLYSAPEVLTRGHLTKSSDVFSYGVMLLEFFYGSHIAEVKARRAAGLAAADASAPQPPHASIAGGRFGVAVPASCPPHLQHLMFACLAQEPGARPTFEQVVDSLVDMLLAEHTVLQQLQMHPQSPAQAAPSAPAAAAPAMAPAAAAGGPPGGALPAGAMPVTATAVALRRFQPVRARAAMAGRPVALSRMAVPDSGSAGPSGSR</sequence>
<feature type="compositionally biased region" description="Pro residues" evidence="1">
    <location>
        <begin position="399"/>
        <end position="445"/>
    </location>
</feature>
<dbReference type="PRINTS" id="PR01217">
    <property type="entry name" value="PRICHEXTENSN"/>
</dbReference>
<feature type="region of interest" description="Disordered" evidence="1">
    <location>
        <begin position="851"/>
        <end position="876"/>
    </location>
</feature>
<feature type="compositionally biased region" description="Low complexity" evidence="1">
    <location>
        <begin position="531"/>
        <end position="547"/>
    </location>
</feature>
<dbReference type="GO" id="GO:0004674">
    <property type="term" value="F:protein serine/threonine kinase activity"/>
    <property type="evidence" value="ECO:0007669"/>
    <property type="project" value="TreeGrafter"/>
</dbReference>
<evidence type="ECO:0000313" key="4">
    <source>
        <dbReference type="EMBL" id="KXZ45652.1"/>
    </source>
</evidence>
<keyword evidence="2" id="KW-0472">Membrane</keyword>
<dbReference type="PROSITE" id="PS00109">
    <property type="entry name" value="PROTEIN_KINASE_TYR"/>
    <property type="match status" value="1"/>
</dbReference>
<dbReference type="GO" id="GO:0005524">
    <property type="term" value="F:ATP binding"/>
    <property type="evidence" value="ECO:0007669"/>
    <property type="project" value="InterPro"/>
</dbReference>
<dbReference type="InterPro" id="IPR011009">
    <property type="entry name" value="Kinase-like_dom_sf"/>
</dbReference>
<dbReference type="Pfam" id="PF07714">
    <property type="entry name" value="PK_Tyr_Ser-Thr"/>
    <property type="match status" value="1"/>
</dbReference>
<dbReference type="EMBL" id="LSYV01000053">
    <property type="protein sequence ID" value="KXZ45652.1"/>
    <property type="molecule type" value="Genomic_DNA"/>
</dbReference>
<dbReference type="InterPro" id="IPR000719">
    <property type="entry name" value="Prot_kinase_dom"/>
</dbReference>
<keyword evidence="5" id="KW-1185">Reference proteome</keyword>
<evidence type="ECO:0000256" key="1">
    <source>
        <dbReference type="SAM" id="MobiDB-lite"/>
    </source>
</evidence>
<feature type="transmembrane region" description="Helical" evidence="2">
    <location>
        <begin position="469"/>
        <end position="492"/>
    </location>
</feature>
<feature type="region of interest" description="Disordered" evidence="1">
    <location>
        <begin position="762"/>
        <end position="784"/>
    </location>
</feature>
<organism evidence="4 5">
    <name type="scientific">Gonium pectorale</name>
    <name type="common">Green alga</name>
    <dbReference type="NCBI Taxonomy" id="33097"/>
    <lineage>
        <taxon>Eukaryota</taxon>
        <taxon>Viridiplantae</taxon>
        <taxon>Chlorophyta</taxon>
        <taxon>core chlorophytes</taxon>
        <taxon>Chlorophyceae</taxon>
        <taxon>CS clade</taxon>
        <taxon>Chlamydomonadales</taxon>
        <taxon>Volvocaceae</taxon>
        <taxon>Gonium</taxon>
    </lineage>
</organism>
<dbReference type="InterPro" id="IPR001245">
    <property type="entry name" value="Ser-Thr/Tyr_kinase_cat_dom"/>
</dbReference>
<accession>A0A150G726</accession>